<dbReference type="EMBL" id="CP022603">
    <property type="protein sequence ID" value="ASV84419.1"/>
    <property type="molecule type" value="Genomic_DNA"/>
</dbReference>
<sequence>MTHATVLNDCDHSLSDKADTVGHITRMVAGYLGTAPLPIRTILQEVA</sequence>
<dbReference type="AlphaFoldDB" id="A0A248UDM2"/>
<evidence type="ECO:0000313" key="2">
    <source>
        <dbReference type="Proteomes" id="UP000215256"/>
    </source>
</evidence>
<accession>A0A248UDM2</accession>
<name>A0A248UDM2_9HYPH</name>
<evidence type="ECO:0000313" key="1">
    <source>
        <dbReference type="EMBL" id="ASV84419.1"/>
    </source>
</evidence>
<protein>
    <submittedName>
        <fullName evidence="1">Transcriptional regulatory domain protein</fullName>
    </submittedName>
</protein>
<proteinExistence type="predicted"/>
<dbReference type="Proteomes" id="UP000215256">
    <property type="component" value="Chromosome 2"/>
</dbReference>
<reference evidence="1 2" key="1">
    <citation type="submission" date="2017-07" db="EMBL/GenBank/DDBJ databases">
        <title>Phylogenetic study on the rhizospheric bacterium Ochrobactrum sp. A44.</title>
        <authorList>
            <person name="Krzyzanowska D.M."/>
            <person name="Ossowicki A."/>
            <person name="Rajewska M."/>
            <person name="Maciag T."/>
            <person name="Kaczynski Z."/>
            <person name="Czerwicka M."/>
            <person name="Jafra S."/>
        </authorList>
    </citation>
    <scope>NUCLEOTIDE SEQUENCE [LARGE SCALE GENOMIC DNA]</scope>
    <source>
        <strain evidence="1 2">A44</strain>
    </source>
</reference>
<gene>
    <name evidence="1" type="ORF">CES85_5213</name>
</gene>
<organism evidence="1 2">
    <name type="scientific">Ochrobactrum quorumnocens</name>
    <dbReference type="NCBI Taxonomy" id="271865"/>
    <lineage>
        <taxon>Bacteria</taxon>
        <taxon>Pseudomonadati</taxon>
        <taxon>Pseudomonadota</taxon>
        <taxon>Alphaproteobacteria</taxon>
        <taxon>Hyphomicrobiales</taxon>
        <taxon>Brucellaceae</taxon>
        <taxon>Brucella/Ochrobactrum group</taxon>
        <taxon>Ochrobactrum</taxon>
    </lineage>
</organism>
<dbReference type="KEGG" id="och:CES85_5213"/>